<evidence type="ECO:0000313" key="2">
    <source>
        <dbReference type="Proteomes" id="UP001235064"/>
    </source>
</evidence>
<dbReference type="Proteomes" id="UP001235064">
    <property type="component" value="Unassembled WGS sequence"/>
</dbReference>
<dbReference type="EMBL" id="JASXSZ010000006">
    <property type="protein sequence ID" value="MDL9981190.1"/>
    <property type="molecule type" value="Genomic_DNA"/>
</dbReference>
<organism evidence="1 2">
    <name type="scientific">Microbacterium candidum</name>
    <dbReference type="NCBI Taxonomy" id="3041922"/>
    <lineage>
        <taxon>Bacteria</taxon>
        <taxon>Bacillati</taxon>
        <taxon>Actinomycetota</taxon>
        <taxon>Actinomycetes</taxon>
        <taxon>Micrococcales</taxon>
        <taxon>Microbacteriaceae</taxon>
        <taxon>Microbacterium</taxon>
    </lineage>
</organism>
<evidence type="ECO:0000313" key="1">
    <source>
        <dbReference type="EMBL" id="MDL9981190.1"/>
    </source>
</evidence>
<keyword evidence="2" id="KW-1185">Reference proteome</keyword>
<comment type="caution">
    <text evidence="1">The sequence shown here is derived from an EMBL/GenBank/DDBJ whole genome shotgun (WGS) entry which is preliminary data.</text>
</comment>
<proteinExistence type="predicted"/>
<sequence length="55" mass="5732">MRDAISKRTSLATMIGTAVPPALMREIAASILLYVGAQAHGGALVVPTNRVRVDA</sequence>
<accession>A0ABT7N3A8</accession>
<gene>
    <name evidence="1" type="ORF">QSV35_17800</name>
</gene>
<dbReference type="RefSeq" id="WP_286290211.1">
    <property type="nucleotide sequence ID" value="NZ_JASXSZ010000006.1"/>
</dbReference>
<protein>
    <submittedName>
        <fullName evidence="1">Uncharacterized protein</fullName>
    </submittedName>
</protein>
<name>A0ABT7N3A8_9MICO</name>
<reference evidence="1 2" key="1">
    <citation type="submission" date="2023-06" db="EMBL/GenBank/DDBJ databases">
        <title>Microbacterium sp. nov., isolated from a waste landfill.</title>
        <authorList>
            <person name="Wen W."/>
        </authorList>
    </citation>
    <scope>NUCLEOTIDE SEQUENCE [LARGE SCALE GENOMIC DNA]</scope>
    <source>
        <strain evidence="1 2">ASV49</strain>
    </source>
</reference>